<accession>A0A6J7WX19</accession>
<name>A0A6J7WX19_9CAUD</name>
<dbReference type="Pfam" id="PF12733">
    <property type="entry name" value="Cadherin-like"/>
    <property type="match status" value="1"/>
</dbReference>
<dbReference type="InterPro" id="IPR025883">
    <property type="entry name" value="Cadherin-like_domain"/>
</dbReference>
<reference evidence="2" key="1">
    <citation type="submission" date="2020-05" db="EMBL/GenBank/DDBJ databases">
        <authorList>
            <person name="Chiriac C."/>
            <person name="Salcher M."/>
            <person name="Ghai R."/>
            <person name="Kavagutti S V."/>
        </authorList>
    </citation>
    <scope>NUCLEOTIDE SEQUENCE</scope>
</reference>
<evidence type="ECO:0000259" key="1">
    <source>
        <dbReference type="Pfam" id="PF12733"/>
    </source>
</evidence>
<evidence type="ECO:0000313" key="2">
    <source>
        <dbReference type="EMBL" id="CAB5219643.1"/>
    </source>
</evidence>
<proteinExistence type="predicted"/>
<sequence>MTTPPPARPVTVDYTSRDFYSLRDDLIARVQSRVPDWKGNDPSDFGVALLEAFAYVGDTVSYYADRVANETNLLTATQRSSVIEIAKSYGYNPSGYQAAALTLQVLNSSKTTDYTIPSGTQFKGTAVVQDTVRQVIFTTSSEVTVVHNTAGTGAALVSATHGELVSLRTTPAALYSSAGELIGYSSGVPNQRFTLAENQVVDGSIFVTVKVGDRYLPWTQVLHITDYGPNDSVYSVDLDENNYVTVIFGDGISGAIPPIHFEIRADYTVGGGSVGNIPINTALSVYAVPPVIPNATIQAIQANITAIAQTAGSGGADPETLDSIRYTAPRAFSSLNRAVTLQDYSSLAVGAPKCVKANAVADIWSSVTVYAAPARSENSSDFYPLFDETNTTLNSIEWVPFQADVVGALSSKTPVGVSVTVSPPKYVPVVADIKYNKLDGYLASQVEADIRAYMETYYNYSAMVFEQVIRPEYIEQVLLDVPGVETVRVNSLYRLSDTAARNTLIGSSNEIFVFNTVSSGTSRTTISSFSSNAGLSTLVINDGTSVIAPSPTFASDFTNYSYSVGTSKTSVTVTPTAAAGALTSIVVTKVGGSSATVASGGTTSVTLGSAGTTTQITVQVLAEDRLSSQTYYLAVHRA</sequence>
<gene>
    <name evidence="2" type="ORF">UFOVP221_107</name>
</gene>
<protein>
    <submittedName>
        <fullName evidence="2">Baseplate protein J-like</fullName>
    </submittedName>
</protein>
<organism evidence="2">
    <name type="scientific">uncultured Caudovirales phage</name>
    <dbReference type="NCBI Taxonomy" id="2100421"/>
    <lineage>
        <taxon>Viruses</taxon>
        <taxon>Duplodnaviria</taxon>
        <taxon>Heunggongvirae</taxon>
        <taxon>Uroviricota</taxon>
        <taxon>Caudoviricetes</taxon>
        <taxon>Peduoviridae</taxon>
        <taxon>Maltschvirus</taxon>
        <taxon>Maltschvirus maltsch</taxon>
    </lineage>
</organism>
<dbReference type="EMBL" id="LR798267">
    <property type="protein sequence ID" value="CAB5219643.1"/>
    <property type="molecule type" value="Genomic_DNA"/>
</dbReference>
<feature type="domain" description="Cadherin-like beta-sandwich-like" evidence="1">
    <location>
        <begin position="545"/>
        <end position="637"/>
    </location>
</feature>